<dbReference type="CDD" id="cd07067">
    <property type="entry name" value="HP_PGM_like"/>
    <property type="match status" value="1"/>
</dbReference>
<comment type="caution">
    <text evidence="2">The sequence shown here is derived from an EMBL/GenBank/DDBJ whole genome shotgun (WGS) entry which is preliminary data.</text>
</comment>
<name>A0AA42B8N0_9GAMM</name>
<keyword evidence="1" id="KW-0472">Membrane</keyword>
<dbReference type="InterPro" id="IPR013078">
    <property type="entry name" value="His_Pase_superF_clade-1"/>
</dbReference>
<accession>A0AA42B8N0</accession>
<evidence type="ECO:0000313" key="3">
    <source>
        <dbReference type="Proteomes" id="UP001165393"/>
    </source>
</evidence>
<dbReference type="Gene3D" id="3.40.50.1240">
    <property type="entry name" value="Phosphoglycerate mutase-like"/>
    <property type="match status" value="1"/>
</dbReference>
<dbReference type="EMBL" id="JAMQGP010000009">
    <property type="protein sequence ID" value="MCM2681144.1"/>
    <property type="molecule type" value="Genomic_DNA"/>
</dbReference>
<sequence>MTPVYIDFLRHGPVAGLPALNGVTDVALAEGALDNMQRQAKRFAIEYQAVISSPKRRCRTFAERYSTQRDVSLHIEPQWQEFDFGDLDGVPFEQMNEQQRSIMGLFWAHSTNFELPGAECYEAFSNRIWSAWQHLATSNPQSTLVVTHGGVIVVLVALLMNIPLADAYKRLHVGYASMTRVCFYDDPKQARIEFIGAPLV</sequence>
<dbReference type="Proteomes" id="UP001165393">
    <property type="component" value="Unassembled WGS sequence"/>
</dbReference>
<keyword evidence="3" id="KW-1185">Reference proteome</keyword>
<proteinExistence type="predicted"/>
<reference evidence="2 3" key="1">
    <citation type="journal article" date="2013" name="Antonie Van Leeuwenhoek">
        <title>Echinimonas agarilytica gen. nov., sp. nov., a new gammaproteobacterium isolated from the sea urchin Strongylocentrotus intermedius.</title>
        <authorList>
            <person name="Nedashkovskaya O.I."/>
            <person name="Stenkova A.M."/>
            <person name="Zhukova N.V."/>
            <person name="Van Trappen S."/>
            <person name="Lee J.S."/>
            <person name="Kim S.B."/>
        </authorList>
    </citation>
    <scope>NUCLEOTIDE SEQUENCE [LARGE SCALE GENOMIC DNA]</scope>
    <source>
        <strain evidence="2 3">KMM 6351</strain>
    </source>
</reference>
<dbReference type="SUPFAM" id="SSF53254">
    <property type="entry name" value="Phosphoglycerate mutase-like"/>
    <property type="match status" value="1"/>
</dbReference>
<protein>
    <submittedName>
        <fullName evidence="2">Histidine phosphatase family protein</fullName>
    </submittedName>
</protein>
<keyword evidence="1" id="KW-1133">Transmembrane helix</keyword>
<gene>
    <name evidence="2" type="ORF">NAF29_15950</name>
</gene>
<organism evidence="2 3">
    <name type="scientific">Echinimonas agarilytica</name>
    <dbReference type="NCBI Taxonomy" id="1215918"/>
    <lineage>
        <taxon>Bacteria</taxon>
        <taxon>Pseudomonadati</taxon>
        <taxon>Pseudomonadota</taxon>
        <taxon>Gammaproteobacteria</taxon>
        <taxon>Alteromonadales</taxon>
        <taxon>Echinimonadaceae</taxon>
        <taxon>Echinimonas</taxon>
    </lineage>
</organism>
<evidence type="ECO:0000313" key="2">
    <source>
        <dbReference type="EMBL" id="MCM2681144.1"/>
    </source>
</evidence>
<dbReference type="AlphaFoldDB" id="A0AA42B8N0"/>
<dbReference type="Pfam" id="PF00300">
    <property type="entry name" value="His_Phos_1"/>
    <property type="match status" value="1"/>
</dbReference>
<evidence type="ECO:0000256" key="1">
    <source>
        <dbReference type="SAM" id="Phobius"/>
    </source>
</evidence>
<dbReference type="InterPro" id="IPR029033">
    <property type="entry name" value="His_PPase_superfam"/>
</dbReference>
<dbReference type="RefSeq" id="WP_251262628.1">
    <property type="nucleotide sequence ID" value="NZ_JAMQGP010000009.1"/>
</dbReference>
<keyword evidence="1" id="KW-0812">Transmembrane</keyword>
<feature type="transmembrane region" description="Helical" evidence="1">
    <location>
        <begin position="143"/>
        <end position="162"/>
    </location>
</feature>